<evidence type="ECO:0000256" key="1">
    <source>
        <dbReference type="ARBA" id="ARBA00006484"/>
    </source>
</evidence>
<gene>
    <name evidence="3" type="ORF">FPZ49_30145</name>
</gene>
<dbReference type="InterPro" id="IPR036291">
    <property type="entry name" value="NAD(P)-bd_dom_sf"/>
</dbReference>
<protein>
    <submittedName>
        <fullName evidence="3">SDR family oxidoreductase</fullName>
    </submittedName>
</protein>
<name>A0A559K044_9BACL</name>
<proteinExistence type="inferred from homology"/>
<organism evidence="3 4">
    <name type="scientific">Paenibacillus cremeus</name>
    <dbReference type="NCBI Taxonomy" id="2163881"/>
    <lineage>
        <taxon>Bacteria</taxon>
        <taxon>Bacillati</taxon>
        <taxon>Bacillota</taxon>
        <taxon>Bacilli</taxon>
        <taxon>Bacillales</taxon>
        <taxon>Paenibacillaceae</taxon>
        <taxon>Paenibacillus</taxon>
    </lineage>
</organism>
<sequence>MNILITGTNRGLGYELTVQAVERGHKVIAGVRSSRPEGQLLELMGRYPGQIEVVELDVTKEDTIARLAENIKAQGQVLEAIINNAGVLLGRGVPLEDLSMDDVVRTFQINLFGPIMVAKHLLPLVPKNNSGVVINISSEAGSLTNAYGGDYPYAISKTALNMFSKQLRALVKKQGIGTRVFALHPGWIRTDMGGDKAPGDPRENARNIMDIVESKTEIPAEHFFINFKGEPMPI</sequence>
<dbReference type="PROSITE" id="PS00061">
    <property type="entry name" value="ADH_SHORT"/>
    <property type="match status" value="1"/>
</dbReference>
<keyword evidence="4" id="KW-1185">Reference proteome</keyword>
<dbReference type="PRINTS" id="PR00081">
    <property type="entry name" value="GDHRDH"/>
</dbReference>
<evidence type="ECO:0000313" key="4">
    <source>
        <dbReference type="Proteomes" id="UP000317036"/>
    </source>
</evidence>
<evidence type="ECO:0000256" key="2">
    <source>
        <dbReference type="RuleBase" id="RU000363"/>
    </source>
</evidence>
<dbReference type="PRINTS" id="PR00080">
    <property type="entry name" value="SDRFAMILY"/>
</dbReference>
<comment type="similarity">
    <text evidence="1 2">Belongs to the short-chain dehydrogenases/reductases (SDR) family.</text>
</comment>
<dbReference type="GO" id="GO:0016616">
    <property type="term" value="F:oxidoreductase activity, acting on the CH-OH group of donors, NAD or NADP as acceptor"/>
    <property type="evidence" value="ECO:0007669"/>
    <property type="project" value="TreeGrafter"/>
</dbReference>
<dbReference type="InterPro" id="IPR052184">
    <property type="entry name" value="SDR_enzymes"/>
</dbReference>
<dbReference type="CDD" id="cd05325">
    <property type="entry name" value="carb_red_sniffer_like_SDR_c"/>
    <property type="match status" value="1"/>
</dbReference>
<dbReference type="PANTHER" id="PTHR45458:SF1">
    <property type="entry name" value="SHORT CHAIN DEHYDROGENASE"/>
    <property type="match status" value="1"/>
</dbReference>
<dbReference type="InterPro" id="IPR002347">
    <property type="entry name" value="SDR_fam"/>
</dbReference>
<dbReference type="OrthoDB" id="5786478at2"/>
<dbReference type="RefSeq" id="WP_144854040.1">
    <property type="nucleotide sequence ID" value="NZ_VNJI01000058.1"/>
</dbReference>
<dbReference type="Proteomes" id="UP000317036">
    <property type="component" value="Unassembled WGS sequence"/>
</dbReference>
<dbReference type="SUPFAM" id="SSF51735">
    <property type="entry name" value="NAD(P)-binding Rossmann-fold domains"/>
    <property type="match status" value="1"/>
</dbReference>
<dbReference type="InterPro" id="IPR020904">
    <property type="entry name" value="Sc_DH/Rdtase_CS"/>
</dbReference>
<accession>A0A559K044</accession>
<comment type="caution">
    <text evidence="3">The sequence shown here is derived from an EMBL/GenBank/DDBJ whole genome shotgun (WGS) entry which is preliminary data.</text>
</comment>
<dbReference type="AlphaFoldDB" id="A0A559K044"/>
<dbReference type="EMBL" id="VNJI01000058">
    <property type="protein sequence ID" value="TVY05466.1"/>
    <property type="molecule type" value="Genomic_DNA"/>
</dbReference>
<dbReference type="Pfam" id="PF00106">
    <property type="entry name" value="adh_short"/>
    <property type="match status" value="1"/>
</dbReference>
<evidence type="ECO:0000313" key="3">
    <source>
        <dbReference type="EMBL" id="TVY05466.1"/>
    </source>
</evidence>
<dbReference type="Gene3D" id="3.40.50.720">
    <property type="entry name" value="NAD(P)-binding Rossmann-like Domain"/>
    <property type="match status" value="1"/>
</dbReference>
<reference evidence="3 4" key="1">
    <citation type="submission" date="2019-07" db="EMBL/GenBank/DDBJ databases">
        <authorList>
            <person name="Kim J."/>
        </authorList>
    </citation>
    <scope>NUCLEOTIDE SEQUENCE [LARGE SCALE GENOMIC DNA]</scope>
    <source>
        <strain evidence="3 4">JC52</strain>
    </source>
</reference>
<dbReference type="PANTHER" id="PTHR45458">
    <property type="entry name" value="SHORT-CHAIN DEHYDROGENASE/REDUCTASE SDR"/>
    <property type="match status" value="1"/>
</dbReference>